<gene>
    <name evidence="1" type="ORF">JW646_10435</name>
</gene>
<dbReference type="AlphaFoldDB" id="A0AAX2ZCK8"/>
<evidence type="ECO:0000313" key="1">
    <source>
        <dbReference type="EMBL" id="UEL46085.1"/>
    </source>
</evidence>
<accession>A0AAX2ZCK8</accession>
<sequence length="87" mass="10217">MKMYMKGNKRSKETSSPIPNTIAYAAIKNFLVSKEFAETREEYCIGKLDKKQVSQIMTDIKWLFRNYKDMEVLAIEDSDNKAIRFIL</sequence>
<dbReference type="KEGG" id="tem:JW646_10435"/>
<dbReference type="Proteomes" id="UP001198983">
    <property type="component" value="Chromosome"/>
</dbReference>
<reference evidence="1 2" key="1">
    <citation type="journal article" date="2023" name="Int. J. Syst. Evol. Microbiol.">
        <title>Terrisporobacter hibernicus sp. nov., isolated from bovine faeces in Northern Ireland.</title>
        <authorList>
            <person name="Mitchell M."/>
            <person name="Nguyen S.V."/>
            <person name="Connor M."/>
            <person name="Fairley D.J."/>
            <person name="Donoghue O."/>
            <person name="Marshall H."/>
            <person name="Koolman L."/>
            <person name="McMullan G."/>
            <person name="Schaffer K.E."/>
            <person name="McGrath J.W."/>
            <person name="Fanning S."/>
        </authorList>
    </citation>
    <scope>NUCLEOTIDE SEQUENCE [LARGE SCALE GENOMIC DNA]</scope>
    <source>
        <strain evidence="1 2">MCA3</strain>
    </source>
</reference>
<protein>
    <submittedName>
        <fullName evidence="1">Uncharacterized protein</fullName>
    </submittedName>
</protein>
<keyword evidence="2" id="KW-1185">Reference proteome</keyword>
<dbReference type="EMBL" id="CP081135">
    <property type="protein sequence ID" value="UEL46085.1"/>
    <property type="molecule type" value="Genomic_DNA"/>
</dbReference>
<organism evidence="1 2">
    <name type="scientific">Terrisporobacter hibernicus</name>
    <dbReference type="NCBI Taxonomy" id="2813371"/>
    <lineage>
        <taxon>Bacteria</taxon>
        <taxon>Bacillati</taxon>
        <taxon>Bacillota</taxon>
        <taxon>Clostridia</taxon>
        <taxon>Peptostreptococcales</taxon>
        <taxon>Peptostreptococcaceae</taxon>
        <taxon>Terrisporobacter</taxon>
    </lineage>
</organism>
<evidence type="ECO:0000313" key="2">
    <source>
        <dbReference type="Proteomes" id="UP001198983"/>
    </source>
</evidence>
<name>A0AAX2ZCK8_9FIRM</name>
<proteinExistence type="predicted"/>
<dbReference type="RefSeq" id="WP_148558429.1">
    <property type="nucleotide sequence ID" value="NZ_CP081135.1"/>
</dbReference>